<dbReference type="VEuPathDB" id="VectorBase:GPAI032664"/>
<dbReference type="Proteomes" id="UP000092445">
    <property type="component" value="Unassembled WGS sequence"/>
</dbReference>
<accession>A0A1B0A2R6</accession>
<dbReference type="EnsemblMetazoa" id="GPAI032664-RA">
    <property type="protein sequence ID" value="GPAI032664-PA"/>
    <property type="gene ID" value="GPAI032664"/>
</dbReference>
<keyword evidence="2" id="KW-1185">Reference proteome</keyword>
<evidence type="ECO:0000313" key="1">
    <source>
        <dbReference type="EnsemblMetazoa" id="GPAI032664-PA"/>
    </source>
</evidence>
<evidence type="ECO:0000313" key="2">
    <source>
        <dbReference type="Proteomes" id="UP000092445"/>
    </source>
</evidence>
<organism evidence="1 2">
    <name type="scientific">Glossina pallidipes</name>
    <name type="common">Tsetse fly</name>
    <dbReference type="NCBI Taxonomy" id="7398"/>
    <lineage>
        <taxon>Eukaryota</taxon>
        <taxon>Metazoa</taxon>
        <taxon>Ecdysozoa</taxon>
        <taxon>Arthropoda</taxon>
        <taxon>Hexapoda</taxon>
        <taxon>Insecta</taxon>
        <taxon>Pterygota</taxon>
        <taxon>Neoptera</taxon>
        <taxon>Endopterygota</taxon>
        <taxon>Diptera</taxon>
        <taxon>Brachycera</taxon>
        <taxon>Muscomorpha</taxon>
        <taxon>Hippoboscoidea</taxon>
        <taxon>Glossinidae</taxon>
        <taxon>Glossina</taxon>
    </lineage>
</organism>
<protein>
    <recommendedName>
        <fullName evidence="3">DNA-directed DNA polymerase family A palm domain-containing protein</fullName>
    </recommendedName>
</protein>
<dbReference type="AlphaFoldDB" id="A0A1B0A2R6"/>
<reference evidence="2" key="1">
    <citation type="submission" date="2014-03" db="EMBL/GenBank/DDBJ databases">
        <authorList>
            <person name="Aksoy S."/>
            <person name="Warren W."/>
            <person name="Wilson R.K."/>
        </authorList>
    </citation>
    <scope>NUCLEOTIDE SEQUENCE [LARGE SCALE GENOMIC DNA]</scope>
    <source>
        <strain evidence="2">IAEA</strain>
    </source>
</reference>
<sequence>MGMDPYKHKWDRLKTYSGKIAENLTQAATRDVLAAAMPVIEEHGYEIVLTVHDEVVCEAPDTDDYTHDALSTLLATTPHWAYGLPLNAGGTGITNALTTNDKIPITPNPSIQRMSFCSERIPAISSSTSATSCDLRTTSEIARACSLEMPAVSSSSDACNVSNATWPIGDPPV</sequence>
<name>A0A1B0A2R6_GLOPL</name>
<dbReference type="InterPro" id="IPR043502">
    <property type="entry name" value="DNA/RNA_pol_sf"/>
</dbReference>
<proteinExistence type="predicted"/>
<dbReference type="SUPFAM" id="SSF56672">
    <property type="entry name" value="DNA/RNA polymerases"/>
    <property type="match status" value="1"/>
</dbReference>
<reference evidence="1" key="2">
    <citation type="submission" date="2020-05" db="UniProtKB">
        <authorList>
            <consortium name="EnsemblMetazoa"/>
        </authorList>
    </citation>
    <scope>IDENTIFICATION</scope>
    <source>
        <strain evidence="1">IAEA</strain>
    </source>
</reference>
<dbReference type="GO" id="GO:0071897">
    <property type="term" value="P:DNA biosynthetic process"/>
    <property type="evidence" value="ECO:0007669"/>
    <property type="project" value="UniProtKB-ARBA"/>
</dbReference>
<evidence type="ECO:0008006" key="3">
    <source>
        <dbReference type="Google" id="ProtNLM"/>
    </source>
</evidence>